<accession>A0ABN7KBQ3</accession>
<evidence type="ECO:0000313" key="9">
    <source>
        <dbReference type="Proteomes" id="UP000789359"/>
    </source>
</evidence>
<keyword evidence="5 7" id="KW-1133">Transmembrane helix</keyword>
<dbReference type="Proteomes" id="UP000789359">
    <property type="component" value="Unassembled WGS sequence"/>
</dbReference>
<comment type="similarity">
    <text evidence="2">Belongs to the DoxX family.</text>
</comment>
<evidence type="ECO:0000256" key="6">
    <source>
        <dbReference type="ARBA" id="ARBA00023136"/>
    </source>
</evidence>
<organism evidence="8 9">
    <name type="scientific">Campylobacter suis</name>
    <dbReference type="NCBI Taxonomy" id="2790657"/>
    <lineage>
        <taxon>Bacteria</taxon>
        <taxon>Pseudomonadati</taxon>
        <taxon>Campylobacterota</taxon>
        <taxon>Epsilonproteobacteria</taxon>
        <taxon>Campylobacterales</taxon>
        <taxon>Campylobacteraceae</taxon>
        <taxon>Campylobacter</taxon>
    </lineage>
</organism>
<evidence type="ECO:0000256" key="4">
    <source>
        <dbReference type="ARBA" id="ARBA00022692"/>
    </source>
</evidence>
<dbReference type="Pfam" id="PF07681">
    <property type="entry name" value="DoxX"/>
    <property type="match status" value="1"/>
</dbReference>
<feature type="transmembrane region" description="Helical" evidence="7">
    <location>
        <begin position="110"/>
        <end position="130"/>
    </location>
</feature>
<evidence type="ECO:0000256" key="7">
    <source>
        <dbReference type="SAM" id="Phobius"/>
    </source>
</evidence>
<keyword evidence="6 7" id="KW-0472">Membrane</keyword>
<comment type="subcellular location">
    <subcellularLocation>
        <location evidence="1">Cell membrane</location>
        <topology evidence="1">Multi-pass membrane protein</topology>
    </subcellularLocation>
</comment>
<feature type="transmembrane region" description="Helical" evidence="7">
    <location>
        <begin position="49"/>
        <end position="66"/>
    </location>
</feature>
<evidence type="ECO:0000256" key="5">
    <source>
        <dbReference type="ARBA" id="ARBA00022989"/>
    </source>
</evidence>
<comment type="caution">
    <text evidence="8">The sequence shown here is derived from an EMBL/GenBank/DDBJ whole genome shotgun (WGS) entry which is preliminary data.</text>
</comment>
<dbReference type="PANTHER" id="PTHR33452">
    <property type="entry name" value="OXIDOREDUCTASE CATD-RELATED"/>
    <property type="match status" value="1"/>
</dbReference>
<dbReference type="RefSeq" id="WP_230057119.1">
    <property type="nucleotide sequence ID" value="NZ_CAJHOE010000003.1"/>
</dbReference>
<proteinExistence type="inferred from homology"/>
<evidence type="ECO:0000256" key="1">
    <source>
        <dbReference type="ARBA" id="ARBA00004651"/>
    </source>
</evidence>
<name>A0ABN7KBQ3_9BACT</name>
<dbReference type="InterPro" id="IPR051907">
    <property type="entry name" value="DoxX-like_oxidoreductase"/>
</dbReference>
<reference evidence="8 9" key="1">
    <citation type="submission" date="2020-11" db="EMBL/GenBank/DDBJ databases">
        <authorList>
            <person name="Peeters C."/>
        </authorList>
    </citation>
    <scope>NUCLEOTIDE SEQUENCE [LARGE SCALE GENOMIC DNA]</scope>
    <source>
        <strain evidence="8 9">LMG 8286</strain>
    </source>
</reference>
<keyword evidence="4 7" id="KW-0812">Transmembrane</keyword>
<feature type="transmembrane region" description="Helical" evidence="7">
    <location>
        <begin position="73"/>
        <end position="90"/>
    </location>
</feature>
<dbReference type="InterPro" id="IPR032808">
    <property type="entry name" value="DoxX"/>
</dbReference>
<dbReference type="EMBL" id="CAJHOE010000003">
    <property type="protein sequence ID" value="CAD7288520.1"/>
    <property type="molecule type" value="Genomic_DNA"/>
</dbReference>
<sequence>MNFLKQPDLGIFFARLGLGIMLLMHGIAKILNGIGFIKNLVLKQGLPEFVAYGVYVGEVVAPVLLILGIYTRVASAIVLATCAAILYLFYLPNGDLFTLSSHGGFKPEIVYLYISLGFCILLSGSGKYALKRD</sequence>
<gene>
    <name evidence="8" type="ORF">LMG8286_01369</name>
</gene>
<feature type="transmembrane region" description="Helical" evidence="7">
    <location>
        <begin position="12"/>
        <end position="37"/>
    </location>
</feature>
<keyword evidence="9" id="KW-1185">Reference proteome</keyword>
<evidence type="ECO:0008006" key="10">
    <source>
        <dbReference type="Google" id="ProtNLM"/>
    </source>
</evidence>
<evidence type="ECO:0000256" key="3">
    <source>
        <dbReference type="ARBA" id="ARBA00022475"/>
    </source>
</evidence>
<evidence type="ECO:0000313" key="8">
    <source>
        <dbReference type="EMBL" id="CAD7288520.1"/>
    </source>
</evidence>
<protein>
    <recommendedName>
        <fullName evidence="10">DoxX family protein</fullName>
    </recommendedName>
</protein>
<keyword evidence="3" id="KW-1003">Cell membrane</keyword>
<evidence type="ECO:0000256" key="2">
    <source>
        <dbReference type="ARBA" id="ARBA00006679"/>
    </source>
</evidence>
<dbReference type="PANTHER" id="PTHR33452:SF1">
    <property type="entry name" value="INNER MEMBRANE PROTEIN YPHA-RELATED"/>
    <property type="match status" value="1"/>
</dbReference>